<name>J0D283_AURST</name>
<feature type="compositionally biased region" description="Basic and acidic residues" evidence="1">
    <location>
        <begin position="17"/>
        <end position="26"/>
    </location>
</feature>
<dbReference type="InterPro" id="IPR023213">
    <property type="entry name" value="CAT-like_dom_sf"/>
</dbReference>
<dbReference type="OMA" id="HEGINDM"/>
<evidence type="ECO:0000313" key="3">
    <source>
        <dbReference type="Proteomes" id="UP000006514"/>
    </source>
</evidence>
<accession>J0D283</accession>
<reference evidence="3" key="1">
    <citation type="journal article" date="2012" name="Science">
        <title>The Paleozoic origin of enzymatic lignin decomposition reconstructed from 31 fungal genomes.</title>
        <authorList>
            <person name="Floudas D."/>
            <person name="Binder M."/>
            <person name="Riley R."/>
            <person name="Barry K."/>
            <person name="Blanchette R.A."/>
            <person name="Henrissat B."/>
            <person name="Martinez A.T."/>
            <person name="Otillar R."/>
            <person name="Spatafora J.W."/>
            <person name="Yadav J.S."/>
            <person name="Aerts A."/>
            <person name="Benoit I."/>
            <person name="Boyd A."/>
            <person name="Carlson A."/>
            <person name="Copeland A."/>
            <person name="Coutinho P.M."/>
            <person name="de Vries R.P."/>
            <person name="Ferreira P."/>
            <person name="Findley K."/>
            <person name="Foster B."/>
            <person name="Gaskell J."/>
            <person name="Glotzer D."/>
            <person name="Gorecki P."/>
            <person name="Heitman J."/>
            <person name="Hesse C."/>
            <person name="Hori C."/>
            <person name="Igarashi K."/>
            <person name="Jurgens J.A."/>
            <person name="Kallen N."/>
            <person name="Kersten P."/>
            <person name="Kohler A."/>
            <person name="Kuees U."/>
            <person name="Kumar T.K.A."/>
            <person name="Kuo A."/>
            <person name="LaButti K."/>
            <person name="Larrondo L.F."/>
            <person name="Lindquist E."/>
            <person name="Ling A."/>
            <person name="Lombard V."/>
            <person name="Lucas S."/>
            <person name="Lundell T."/>
            <person name="Martin R."/>
            <person name="McLaughlin D.J."/>
            <person name="Morgenstern I."/>
            <person name="Morin E."/>
            <person name="Murat C."/>
            <person name="Nagy L.G."/>
            <person name="Nolan M."/>
            <person name="Ohm R.A."/>
            <person name="Patyshakuliyeva A."/>
            <person name="Rokas A."/>
            <person name="Ruiz-Duenas F.J."/>
            <person name="Sabat G."/>
            <person name="Salamov A."/>
            <person name="Samejima M."/>
            <person name="Schmutz J."/>
            <person name="Slot J.C."/>
            <person name="St John F."/>
            <person name="Stenlid J."/>
            <person name="Sun H."/>
            <person name="Sun S."/>
            <person name="Syed K."/>
            <person name="Tsang A."/>
            <person name="Wiebenga A."/>
            <person name="Young D."/>
            <person name="Pisabarro A."/>
            <person name="Eastwood D.C."/>
            <person name="Martin F."/>
            <person name="Cullen D."/>
            <person name="Grigoriev I.V."/>
            <person name="Hibbett D.S."/>
        </authorList>
    </citation>
    <scope>NUCLEOTIDE SEQUENCE [LARGE SCALE GENOMIC DNA]</scope>
    <source>
        <strain evidence="3">TFB10046</strain>
    </source>
</reference>
<sequence>MPHVTASVNGQTNGSAEHAKSDPRVWERPLGDSELSYFLPSRHEGINDMFVHIGFHAPPALFTLERVSAVWAILRTRHPLLGARIDPRSYDDVRFMYSPPKSPDAAIQSAQDNMEFRIQSKDDLVNTYLNGPRTLSNDRLSYVVVATPQDTPGFPFAVDGPGQEFHFLLAAPHCLGDGMALYRMSDEFFEMLASEKTDEDLKDVLHSEWERATATSPIPEPLEARMPEPAGKLARVFEKFDYVRSQDRLIGGHSFPRPKMKQGPRHIVFPTYSFSPDKSKKVIKTCKSHGVSFSHALFALCNIAWARIQRGQRADLPMMMYSALNLRPYLPPADTASYWFLSIGYFNVVLPSFFPRTVDERKIFWHRALQAKKQTSKYVGSPLLLGRSRQMGLERAKRAKVWAKEDDDAAAFGGLGNAAAQPKAAAAPATSAASAPAPKKPPSVALVGLSLLGDLDRVFHHDRYPSVRLHALTPGSRVRGGGTLLFGYTFAGKLWLNLPWDANGFDRAAIEAFWEGLVRGVDEFLVE</sequence>
<feature type="region of interest" description="Disordered" evidence="1">
    <location>
        <begin position="1"/>
        <end position="26"/>
    </location>
</feature>
<proteinExistence type="predicted"/>
<dbReference type="AlphaFoldDB" id="J0D283"/>
<evidence type="ECO:0000256" key="1">
    <source>
        <dbReference type="SAM" id="MobiDB-lite"/>
    </source>
</evidence>
<keyword evidence="3" id="KW-1185">Reference proteome</keyword>
<dbReference type="eggNOG" id="ENOG502QWC3">
    <property type="taxonomic scope" value="Eukaryota"/>
</dbReference>
<dbReference type="Gene3D" id="3.30.559.10">
    <property type="entry name" value="Chloramphenicol acetyltransferase-like domain"/>
    <property type="match status" value="1"/>
</dbReference>
<dbReference type="Gene3D" id="3.30.559.30">
    <property type="entry name" value="Nonribosomal peptide synthetase, condensation domain"/>
    <property type="match status" value="1"/>
</dbReference>
<feature type="compositionally biased region" description="Polar residues" evidence="1">
    <location>
        <begin position="1"/>
        <end position="15"/>
    </location>
</feature>
<dbReference type="Proteomes" id="UP000006514">
    <property type="component" value="Unassembled WGS sequence"/>
</dbReference>
<evidence type="ECO:0008006" key="4">
    <source>
        <dbReference type="Google" id="ProtNLM"/>
    </source>
</evidence>
<dbReference type="KEGG" id="adl:AURDEDRAFT_69593"/>
<dbReference type="EMBL" id="JH687798">
    <property type="protein sequence ID" value="EJD40848.1"/>
    <property type="molecule type" value="Genomic_DNA"/>
</dbReference>
<gene>
    <name evidence="2" type="ORF">AURDEDRAFT_69593</name>
</gene>
<protein>
    <recommendedName>
        <fullName evidence="4">CoA-dependent acyltransferase</fullName>
    </recommendedName>
</protein>
<dbReference type="OrthoDB" id="3355480at2759"/>
<organism evidence="2 3">
    <name type="scientific">Auricularia subglabra (strain TFB-10046 / SS5)</name>
    <name type="common">White-rot fungus</name>
    <name type="synonym">Auricularia delicata (strain TFB10046)</name>
    <dbReference type="NCBI Taxonomy" id="717982"/>
    <lineage>
        <taxon>Eukaryota</taxon>
        <taxon>Fungi</taxon>
        <taxon>Dikarya</taxon>
        <taxon>Basidiomycota</taxon>
        <taxon>Agaricomycotina</taxon>
        <taxon>Agaricomycetes</taxon>
        <taxon>Auriculariales</taxon>
        <taxon>Auriculariaceae</taxon>
        <taxon>Auricularia</taxon>
    </lineage>
</organism>
<dbReference type="InParanoid" id="J0D283"/>
<dbReference type="PANTHER" id="PTHR28037">
    <property type="entry name" value="ALCOHOL O-ACETYLTRANSFERASE 1-RELATED"/>
    <property type="match status" value="1"/>
</dbReference>
<dbReference type="InterPro" id="IPR052058">
    <property type="entry name" value="Alcohol_O-acetyltransferase"/>
</dbReference>
<dbReference type="PANTHER" id="PTHR28037:SF1">
    <property type="entry name" value="ALCOHOL O-ACETYLTRANSFERASE 1-RELATED"/>
    <property type="match status" value="1"/>
</dbReference>
<evidence type="ECO:0000313" key="2">
    <source>
        <dbReference type="EMBL" id="EJD40848.1"/>
    </source>
</evidence>